<dbReference type="RefSeq" id="WP_164657027.1">
    <property type="nucleotide sequence ID" value="NZ_JAAIJR010000248.1"/>
</dbReference>
<evidence type="ECO:0000259" key="1">
    <source>
        <dbReference type="Pfam" id="PF09820"/>
    </source>
</evidence>
<reference evidence="3" key="1">
    <citation type="journal article" date="2020" name="Microbiol. Resour. Announc.">
        <title>Draft Genome Sequences of Thiorhodococcus mannitoliphagus and Thiorhodococcus minor, Purple Sulfur Photosynthetic Bacteria in the Gammaproteobacterial Family Chromatiaceae.</title>
        <authorList>
            <person name="Aviles F.A."/>
            <person name="Meyer T.E."/>
            <person name="Kyndt J.A."/>
        </authorList>
    </citation>
    <scope>NUCLEOTIDE SEQUENCE [LARGE SCALE GENOMIC DNA]</scope>
    <source>
        <strain evidence="3">DSM 18266</strain>
    </source>
</reference>
<evidence type="ECO:0000313" key="2">
    <source>
        <dbReference type="EMBL" id="NEX23604.1"/>
    </source>
</evidence>
<keyword evidence="3" id="KW-1185">Reference proteome</keyword>
<dbReference type="PANTHER" id="PTHR34825:SF1">
    <property type="entry name" value="AAA-ATPASE-LIKE DOMAIN-CONTAINING PROTEIN"/>
    <property type="match status" value="1"/>
</dbReference>
<gene>
    <name evidence="2" type="ORF">G3480_25575</name>
</gene>
<name>A0A6P1E6G6_9GAMM</name>
<comment type="caution">
    <text evidence="2">The sequence shown here is derived from an EMBL/GenBank/DDBJ whole genome shotgun (WGS) entry which is preliminary data.</text>
</comment>
<reference evidence="2 3" key="2">
    <citation type="submission" date="2020-02" db="EMBL/GenBank/DDBJ databases">
        <title>Genome sequences of Thiorhodococcus mannitoliphagus and Thiorhodococcus minor, purple sulfur photosynthetic bacteria in the gammaproteobacterial family, Chromatiaceae.</title>
        <authorList>
            <person name="Aviles F.A."/>
            <person name="Meyer T.E."/>
            <person name="Kyndt J.A."/>
        </authorList>
    </citation>
    <scope>NUCLEOTIDE SEQUENCE [LARGE SCALE GENOMIC DNA]</scope>
    <source>
        <strain evidence="2 3">DSM 18266</strain>
    </source>
</reference>
<dbReference type="PANTHER" id="PTHR34825">
    <property type="entry name" value="CONSERVED PROTEIN, WITH A WEAK D-GALACTARATE DEHYDRATASE/ALTRONATE HYDROLASE DOMAIN"/>
    <property type="match status" value="1"/>
</dbReference>
<accession>A0A6P1E6G6</accession>
<protein>
    <submittedName>
        <fullName evidence="2">AAA family ATPase</fullName>
    </submittedName>
</protein>
<organism evidence="2 3">
    <name type="scientific">Thiorhodococcus mannitoliphagus</name>
    <dbReference type="NCBI Taxonomy" id="329406"/>
    <lineage>
        <taxon>Bacteria</taxon>
        <taxon>Pseudomonadati</taxon>
        <taxon>Pseudomonadota</taxon>
        <taxon>Gammaproteobacteria</taxon>
        <taxon>Chromatiales</taxon>
        <taxon>Chromatiaceae</taxon>
        <taxon>Thiorhodococcus</taxon>
    </lineage>
</organism>
<evidence type="ECO:0000313" key="3">
    <source>
        <dbReference type="Proteomes" id="UP000471640"/>
    </source>
</evidence>
<feature type="domain" description="AAA-ATPase-like" evidence="1">
    <location>
        <begin position="13"/>
        <end position="209"/>
    </location>
</feature>
<feature type="non-terminal residue" evidence="2">
    <location>
        <position position="233"/>
    </location>
</feature>
<dbReference type="Pfam" id="PF09820">
    <property type="entry name" value="AAA-ATPase_like"/>
    <property type="match status" value="1"/>
</dbReference>
<dbReference type="Proteomes" id="UP000471640">
    <property type="component" value="Unassembled WGS sequence"/>
</dbReference>
<proteinExistence type="predicted"/>
<dbReference type="AlphaFoldDB" id="A0A6P1E6G6"/>
<dbReference type="EMBL" id="JAAIJR010000248">
    <property type="protein sequence ID" value="NEX23604.1"/>
    <property type="molecule type" value="Genomic_DNA"/>
</dbReference>
<dbReference type="InterPro" id="IPR018631">
    <property type="entry name" value="AAA-ATPase-like_dom"/>
</dbReference>
<sequence>MPRLKLPTRLKLPIGIQTFREIREDGCYYVDKTGLALKLIEEGKAYFLSRPRRFGKSLLIDTLAELFAGNEPLFRGLYAHERWDWSRRAPVIRLSFGGGVLRTPEELTGKIGEQLRLNQAALGVVCTEPGLDGCFAELIRLAHARHGERVVVLVDEYDKPILDNLTRPEMAREMRDGLRNLYSVIKDSDAHIRFAFLTGVSKFSKVSLFSGLNNLRDITVSADYSALCGYTER</sequence>